<dbReference type="OrthoDB" id="9814383at2"/>
<keyword evidence="5" id="KW-1185">Reference proteome</keyword>
<dbReference type="GO" id="GO:0043171">
    <property type="term" value="P:peptide catabolic process"/>
    <property type="evidence" value="ECO:0007669"/>
    <property type="project" value="TreeGrafter"/>
</dbReference>
<feature type="chain" id="PRO_5015551838" evidence="2">
    <location>
        <begin position="30"/>
        <end position="497"/>
    </location>
</feature>
<dbReference type="PANTHER" id="PTHR11533">
    <property type="entry name" value="PROTEASE M1 ZINC METALLOPROTEASE"/>
    <property type="match status" value="1"/>
</dbReference>
<feature type="region of interest" description="Disordered" evidence="1">
    <location>
        <begin position="40"/>
        <end position="76"/>
    </location>
</feature>
<dbReference type="InterPro" id="IPR050344">
    <property type="entry name" value="Peptidase_M1_aminopeptidases"/>
</dbReference>
<organism evidence="4 5">
    <name type="scientific">Melghirimyces profundicolus</name>
    <dbReference type="NCBI Taxonomy" id="1242148"/>
    <lineage>
        <taxon>Bacteria</taxon>
        <taxon>Bacillati</taxon>
        <taxon>Bacillota</taxon>
        <taxon>Bacilli</taxon>
        <taxon>Bacillales</taxon>
        <taxon>Thermoactinomycetaceae</taxon>
        <taxon>Melghirimyces</taxon>
    </lineage>
</organism>
<dbReference type="Proteomes" id="UP000244240">
    <property type="component" value="Unassembled WGS sequence"/>
</dbReference>
<comment type="caution">
    <text evidence="4">The sequence shown here is derived from an EMBL/GenBank/DDBJ whole genome shotgun (WGS) entry which is preliminary data.</text>
</comment>
<name>A0A2T6C4F5_9BACL</name>
<dbReference type="GO" id="GO:0016020">
    <property type="term" value="C:membrane"/>
    <property type="evidence" value="ECO:0007669"/>
    <property type="project" value="TreeGrafter"/>
</dbReference>
<dbReference type="Gene3D" id="1.10.390.10">
    <property type="entry name" value="Neutral Protease Domain 2"/>
    <property type="match status" value="1"/>
</dbReference>
<dbReference type="EMBL" id="QBKR01000004">
    <property type="protein sequence ID" value="PTX63167.1"/>
    <property type="molecule type" value="Genomic_DNA"/>
</dbReference>
<dbReference type="GO" id="GO:0005615">
    <property type="term" value="C:extracellular space"/>
    <property type="evidence" value="ECO:0007669"/>
    <property type="project" value="TreeGrafter"/>
</dbReference>
<reference evidence="4 5" key="1">
    <citation type="submission" date="2018-04" db="EMBL/GenBank/DDBJ databases">
        <title>Genomic Encyclopedia of Archaeal and Bacterial Type Strains, Phase II (KMG-II): from individual species to whole genera.</title>
        <authorList>
            <person name="Goeker M."/>
        </authorList>
    </citation>
    <scope>NUCLEOTIDE SEQUENCE [LARGE SCALE GENOMIC DNA]</scope>
    <source>
        <strain evidence="4 5">DSM 45787</strain>
    </source>
</reference>
<evidence type="ECO:0000256" key="2">
    <source>
        <dbReference type="SAM" id="SignalP"/>
    </source>
</evidence>
<dbReference type="SUPFAM" id="SSF55486">
    <property type="entry name" value="Metalloproteases ('zincins'), catalytic domain"/>
    <property type="match status" value="1"/>
</dbReference>
<evidence type="ECO:0000313" key="4">
    <source>
        <dbReference type="EMBL" id="PTX63167.1"/>
    </source>
</evidence>
<feature type="domain" description="Peptidase M1 membrane alanine aminopeptidase" evidence="3">
    <location>
        <begin position="296"/>
        <end position="487"/>
    </location>
</feature>
<gene>
    <name evidence="4" type="ORF">C8P63_1045</name>
</gene>
<evidence type="ECO:0000313" key="5">
    <source>
        <dbReference type="Proteomes" id="UP000244240"/>
    </source>
</evidence>
<sequence>MERKLSFRCLIALGTAALLLGTAAVPALAVAEEKSSPFDAPGVYRPSMPAGSEKDPLPKTSAAKKEVRGPSDPSYKMDVKYDSTKHQINGTLTVRFANNLGMEMKDIWFNVWANAETFRENGGVVEIHKVKVDGTAADFSLKGTGLHIKGLSIPENASAKVQMEFTVQVPEAQDRFGWYGTTVSLGNWFPILAVYDDEGWNVDPYYPYGESFYSLSGNFDVRLTTDKEQVVAATGTRIGKPKVSGKWAVHRFKAKNVRDFAIELDPTYKVKSGMAGKVKVNVYYTEKHAKFADAMLESGIESIELFSEKYGQYPWPELDVVSMEGWFGGMEYPQLIMMSLNDNRTEEWVKSVVAHENGHQWFYGLLGNNEYDEPWLDESFATFSAALYDGELEDYEVPPVDDPYYHLSSPVSAFTARGEEGIYAYYRMIYGYGASTLNDLREKLGDRRFYEGMQTYFQENLYGVTTTRDFIDTMERTSGEDLSQFFHDHRVYLSDQE</sequence>
<proteinExistence type="predicted"/>
<dbReference type="InterPro" id="IPR014782">
    <property type="entry name" value="Peptidase_M1_dom"/>
</dbReference>
<dbReference type="RefSeq" id="WP_108022018.1">
    <property type="nucleotide sequence ID" value="NZ_QBKR01000004.1"/>
</dbReference>
<feature type="compositionally biased region" description="Basic and acidic residues" evidence="1">
    <location>
        <begin position="52"/>
        <end position="76"/>
    </location>
</feature>
<dbReference type="Pfam" id="PF01433">
    <property type="entry name" value="Peptidase_M1"/>
    <property type="match status" value="1"/>
</dbReference>
<evidence type="ECO:0000259" key="3">
    <source>
        <dbReference type="Pfam" id="PF01433"/>
    </source>
</evidence>
<dbReference type="GO" id="GO:0005737">
    <property type="term" value="C:cytoplasm"/>
    <property type="evidence" value="ECO:0007669"/>
    <property type="project" value="TreeGrafter"/>
</dbReference>
<dbReference type="GO" id="GO:0042277">
    <property type="term" value="F:peptide binding"/>
    <property type="evidence" value="ECO:0007669"/>
    <property type="project" value="TreeGrafter"/>
</dbReference>
<dbReference type="CDD" id="cd09604">
    <property type="entry name" value="M1_APN_like"/>
    <property type="match status" value="1"/>
</dbReference>
<protein>
    <submittedName>
        <fullName evidence="4">Peptidase M1-like protein</fullName>
    </submittedName>
</protein>
<accession>A0A2T6C4F5</accession>
<dbReference type="AlphaFoldDB" id="A0A2T6C4F5"/>
<feature type="signal peptide" evidence="2">
    <location>
        <begin position="1"/>
        <end position="29"/>
    </location>
</feature>
<dbReference type="GO" id="GO:0070006">
    <property type="term" value="F:metalloaminopeptidase activity"/>
    <property type="evidence" value="ECO:0007669"/>
    <property type="project" value="TreeGrafter"/>
</dbReference>
<keyword evidence="2" id="KW-0732">Signal</keyword>
<dbReference type="InterPro" id="IPR027268">
    <property type="entry name" value="Peptidase_M4/M1_CTD_sf"/>
</dbReference>
<dbReference type="PANTHER" id="PTHR11533:SF174">
    <property type="entry name" value="PUROMYCIN-SENSITIVE AMINOPEPTIDASE-RELATED"/>
    <property type="match status" value="1"/>
</dbReference>
<dbReference type="GO" id="GO:0008270">
    <property type="term" value="F:zinc ion binding"/>
    <property type="evidence" value="ECO:0007669"/>
    <property type="project" value="InterPro"/>
</dbReference>
<evidence type="ECO:0000256" key="1">
    <source>
        <dbReference type="SAM" id="MobiDB-lite"/>
    </source>
</evidence>